<evidence type="ECO:0000256" key="1">
    <source>
        <dbReference type="SAM" id="MobiDB-lite"/>
    </source>
</evidence>
<proteinExistence type="predicted"/>
<gene>
    <name evidence="2" type="ORF">FNH13_07780</name>
</gene>
<protein>
    <submittedName>
        <fullName evidence="2">Uncharacterized protein</fullName>
    </submittedName>
</protein>
<organism evidence="2 3">
    <name type="scientific">Ornithinimicrobium ciconiae</name>
    <dbReference type="NCBI Taxonomy" id="2594265"/>
    <lineage>
        <taxon>Bacteria</taxon>
        <taxon>Bacillati</taxon>
        <taxon>Actinomycetota</taxon>
        <taxon>Actinomycetes</taxon>
        <taxon>Micrococcales</taxon>
        <taxon>Ornithinimicrobiaceae</taxon>
        <taxon>Ornithinimicrobium</taxon>
    </lineage>
</organism>
<accession>A0A516G9Q6</accession>
<sequence>MGLFDKIKKTFNTGGIKVGLEAPKKFDWADQVIYARVTLTGHESEPRTIHHLDFTLEDVGDNQGHPGMRDRDTPHRPDGRRFRSTYQHLIALELPPGEVRTIDVAFPLGTAEGPTVVDRLSLTSGGAVLHFGDQWYELKVAAPVEGANMAKAATAKLKAPGRLGDRTITSG</sequence>
<feature type="compositionally biased region" description="Basic and acidic residues" evidence="1">
    <location>
        <begin position="67"/>
        <end position="79"/>
    </location>
</feature>
<dbReference type="AlphaFoldDB" id="A0A516G9Q6"/>
<keyword evidence="3" id="KW-1185">Reference proteome</keyword>
<dbReference type="Proteomes" id="UP000315395">
    <property type="component" value="Chromosome"/>
</dbReference>
<dbReference type="KEGG" id="orz:FNH13_07780"/>
<evidence type="ECO:0000313" key="2">
    <source>
        <dbReference type="EMBL" id="QDO88258.1"/>
    </source>
</evidence>
<dbReference type="OrthoDB" id="5148989at2"/>
<feature type="region of interest" description="Disordered" evidence="1">
    <location>
        <begin position="59"/>
        <end position="79"/>
    </location>
</feature>
<dbReference type="EMBL" id="CP041616">
    <property type="protein sequence ID" value="QDO88258.1"/>
    <property type="molecule type" value="Genomic_DNA"/>
</dbReference>
<dbReference type="RefSeq" id="WP_143782933.1">
    <property type="nucleotide sequence ID" value="NZ_CP041616.1"/>
</dbReference>
<reference evidence="2 3" key="1">
    <citation type="submission" date="2019-07" db="EMBL/GenBank/DDBJ databases">
        <title>complete genome sequencing of Ornithinimicrobium sp. H23M54.</title>
        <authorList>
            <person name="Bae J.-W."/>
            <person name="Lee S.-Y."/>
        </authorList>
    </citation>
    <scope>NUCLEOTIDE SEQUENCE [LARGE SCALE GENOMIC DNA]</scope>
    <source>
        <strain evidence="2 3">H23M54</strain>
    </source>
</reference>
<name>A0A516G9Q6_9MICO</name>
<evidence type="ECO:0000313" key="3">
    <source>
        <dbReference type="Proteomes" id="UP000315395"/>
    </source>
</evidence>